<reference evidence="3" key="1">
    <citation type="journal article" date="2022" name="Cell">
        <title>Repeat-based holocentromeres influence genome architecture and karyotype evolution.</title>
        <authorList>
            <person name="Hofstatter P.G."/>
            <person name="Thangavel G."/>
            <person name="Lux T."/>
            <person name="Neumann P."/>
            <person name="Vondrak T."/>
            <person name="Novak P."/>
            <person name="Zhang M."/>
            <person name="Costa L."/>
            <person name="Castellani M."/>
            <person name="Scott A."/>
            <person name="Toegelov H."/>
            <person name="Fuchs J."/>
            <person name="Mata-Sucre Y."/>
            <person name="Dias Y."/>
            <person name="Vanzela A.L.L."/>
            <person name="Huettel B."/>
            <person name="Almeida C.C.S."/>
            <person name="Simkova H."/>
            <person name="Souza G."/>
            <person name="Pedrosa-Harand A."/>
            <person name="Macas J."/>
            <person name="Mayer K.F.X."/>
            <person name="Houben A."/>
            <person name="Marques A."/>
        </authorList>
    </citation>
    <scope>NUCLEOTIDE SEQUENCE</scope>
    <source>
        <strain evidence="3">RhyBre1mFocal</strain>
    </source>
</reference>
<dbReference type="AlphaFoldDB" id="A0A9Q0CTI5"/>
<evidence type="ECO:0000256" key="1">
    <source>
        <dbReference type="PROSITE-ProRule" id="PRU00339"/>
    </source>
</evidence>
<keyword evidence="4" id="KW-1185">Reference proteome</keyword>
<keyword evidence="1" id="KW-0802">TPR repeat</keyword>
<feature type="region of interest" description="Disordered" evidence="2">
    <location>
        <begin position="661"/>
        <end position="686"/>
    </location>
</feature>
<evidence type="ECO:0000313" key="4">
    <source>
        <dbReference type="Proteomes" id="UP001151287"/>
    </source>
</evidence>
<gene>
    <name evidence="3" type="ORF">LUZ63_007756</name>
</gene>
<dbReference type="Proteomes" id="UP001151287">
    <property type="component" value="Unassembled WGS sequence"/>
</dbReference>
<dbReference type="OrthoDB" id="541719at2759"/>
<accession>A0A9Q0CTI5</accession>
<sequence length="686" mass="79019">MIRQQQSDLILQTHTHRCNSTNKNAPLRLPFLYRFFFTPPPKSHLGFHFQRAWNCKSQKERQEMQLTSYSKPNLLPNSTSNPNPVFNSSTSIYCFSSLLRSNSLRFPHKLSASSPLHEEIKLGKELKSEQSNGEESVLVVRRPAMDEEEAIRSLVDSLKQEVGDDVNSSYASKIDERISEIAKKLPIFEPQRVKIAPPVERPLKINLELALYRAKVFTRQFQFDKAEELLLKCMSYWPEDGRVYVALGKAFTKQLKYAEARTVYERGCQATQGENSYIWQCWAVLESNAGNTKKARELFDAAIVANKKHTAAWHGWAVLEIKEGNISKARSLLTKGIQFCGGSEYIYQTLALLEVRSKRFEQARQLFQQAVNCNPKSCASWLGWAQMEIQDENNSKARQLFEKAIQASPKNRFAWHMWAVFEANQGNIDTARKLLKIGHAVNPRDPVILQSLALIEYKHTSPDAARVLFQRASKIDPRHQPVWMAWGWMEWKEGNISTARELYKKVLSIDSTSDSAARCLQAWGVLEQRIGNLSVARRLFRSSLNINSQSYITWMTWAQLEEKKGNTIRAEEVRNLYFQQRTEVVDDALWVMGLLDIFDPAMDSIKRLLNLQQPPDSKSKEHLSPSKKDKSEVEKSDFNLDAFIRRKLYLDPSKIDGLFEDKNPNINIPKRREYEPSQRARIAVKN</sequence>
<name>A0A9Q0CTI5_9POAL</name>
<evidence type="ECO:0000313" key="3">
    <source>
        <dbReference type="EMBL" id="KAJ1699244.1"/>
    </source>
</evidence>
<dbReference type="GO" id="GO:0009507">
    <property type="term" value="C:chloroplast"/>
    <property type="evidence" value="ECO:0007669"/>
    <property type="project" value="TreeGrafter"/>
</dbReference>
<evidence type="ECO:0000256" key="2">
    <source>
        <dbReference type="SAM" id="MobiDB-lite"/>
    </source>
</evidence>
<dbReference type="Gene3D" id="1.25.40.10">
    <property type="entry name" value="Tetratricopeptide repeat domain"/>
    <property type="match status" value="2"/>
</dbReference>
<dbReference type="GO" id="GO:0003727">
    <property type="term" value="F:single-stranded RNA binding"/>
    <property type="evidence" value="ECO:0007669"/>
    <property type="project" value="TreeGrafter"/>
</dbReference>
<protein>
    <submittedName>
        <fullName evidence="3">Uncharacterized protein</fullName>
    </submittedName>
</protein>
<dbReference type="Pfam" id="PF13432">
    <property type="entry name" value="TPR_16"/>
    <property type="match status" value="1"/>
</dbReference>
<dbReference type="GO" id="GO:0006397">
    <property type="term" value="P:mRNA processing"/>
    <property type="evidence" value="ECO:0007669"/>
    <property type="project" value="InterPro"/>
</dbReference>
<organism evidence="3 4">
    <name type="scientific">Rhynchospora breviuscula</name>
    <dbReference type="NCBI Taxonomy" id="2022672"/>
    <lineage>
        <taxon>Eukaryota</taxon>
        <taxon>Viridiplantae</taxon>
        <taxon>Streptophyta</taxon>
        <taxon>Embryophyta</taxon>
        <taxon>Tracheophyta</taxon>
        <taxon>Spermatophyta</taxon>
        <taxon>Magnoliopsida</taxon>
        <taxon>Liliopsida</taxon>
        <taxon>Poales</taxon>
        <taxon>Cyperaceae</taxon>
        <taxon>Cyperoideae</taxon>
        <taxon>Rhynchosporeae</taxon>
        <taxon>Rhynchospora</taxon>
    </lineage>
</organism>
<proteinExistence type="predicted"/>
<dbReference type="GO" id="GO:0006417">
    <property type="term" value="P:regulation of translation"/>
    <property type="evidence" value="ECO:0007669"/>
    <property type="project" value="TreeGrafter"/>
</dbReference>
<dbReference type="SUPFAM" id="SSF48452">
    <property type="entry name" value="TPR-like"/>
    <property type="match status" value="2"/>
</dbReference>
<dbReference type="SMART" id="SM00386">
    <property type="entry name" value="HAT"/>
    <property type="match status" value="9"/>
</dbReference>
<dbReference type="PANTHER" id="PTHR44917">
    <property type="entry name" value="PROTEIN HIGH CHLOROPHYLL FLUORESCENT 107"/>
    <property type="match status" value="1"/>
</dbReference>
<feature type="repeat" description="TPR" evidence="1">
    <location>
        <begin position="344"/>
        <end position="377"/>
    </location>
</feature>
<dbReference type="SMART" id="SM00028">
    <property type="entry name" value="TPR"/>
    <property type="match status" value="10"/>
</dbReference>
<dbReference type="PROSITE" id="PS50005">
    <property type="entry name" value="TPR"/>
    <property type="match status" value="1"/>
</dbReference>
<feature type="compositionally biased region" description="Basic and acidic residues" evidence="2">
    <location>
        <begin position="617"/>
        <end position="634"/>
    </location>
</feature>
<dbReference type="GO" id="GO:0003729">
    <property type="term" value="F:mRNA binding"/>
    <property type="evidence" value="ECO:0007669"/>
    <property type="project" value="InterPro"/>
</dbReference>
<comment type="caution">
    <text evidence="3">The sequence shown here is derived from an EMBL/GenBank/DDBJ whole genome shotgun (WGS) entry which is preliminary data.</text>
</comment>
<dbReference type="InterPro" id="IPR044624">
    <property type="entry name" value="Mbb1-like"/>
</dbReference>
<dbReference type="InterPro" id="IPR003107">
    <property type="entry name" value="HAT"/>
</dbReference>
<dbReference type="InterPro" id="IPR011990">
    <property type="entry name" value="TPR-like_helical_dom_sf"/>
</dbReference>
<feature type="region of interest" description="Disordered" evidence="2">
    <location>
        <begin position="613"/>
        <end position="634"/>
    </location>
</feature>
<dbReference type="EMBL" id="JAMQYH010000002">
    <property type="protein sequence ID" value="KAJ1699244.1"/>
    <property type="molecule type" value="Genomic_DNA"/>
</dbReference>
<dbReference type="InterPro" id="IPR019734">
    <property type="entry name" value="TPR_rpt"/>
</dbReference>
<dbReference type="PANTHER" id="PTHR44917:SF1">
    <property type="entry name" value="PROTEIN HIGH CHLOROPHYLL FLUORESCENT 107"/>
    <property type="match status" value="1"/>
</dbReference>